<evidence type="ECO:0000256" key="1">
    <source>
        <dbReference type="ARBA" id="ARBA00022801"/>
    </source>
</evidence>
<keyword evidence="3" id="KW-0443">Lipid metabolism</keyword>
<accession>A0A1J5STN9</accession>
<comment type="caution">
    <text evidence="5">The sequence shown here is derived from an EMBL/GenBank/DDBJ whole genome shotgun (WGS) entry which is preliminary data.</text>
</comment>
<evidence type="ECO:0000259" key="4">
    <source>
        <dbReference type="PROSITE" id="PS51635"/>
    </source>
</evidence>
<dbReference type="SUPFAM" id="SSF52151">
    <property type="entry name" value="FabD/lysophospholipase-like"/>
    <property type="match status" value="1"/>
</dbReference>
<keyword evidence="1" id="KW-0378">Hydrolase</keyword>
<dbReference type="EMBL" id="MLJW01000037">
    <property type="protein sequence ID" value="OIR07381.1"/>
    <property type="molecule type" value="Genomic_DNA"/>
</dbReference>
<reference evidence="5" key="1">
    <citation type="submission" date="2016-10" db="EMBL/GenBank/DDBJ databases">
        <title>Sequence of Gallionella enrichment culture.</title>
        <authorList>
            <person name="Poehlein A."/>
            <person name="Muehling M."/>
            <person name="Daniel R."/>
        </authorList>
    </citation>
    <scope>NUCLEOTIDE SEQUENCE</scope>
</reference>
<dbReference type="PANTHER" id="PTHR14226">
    <property type="entry name" value="NEUROPATHY TARGET ESTERASE/SWISS CHEESE D.MELANOGASTER"/>
    <property type="match status" value="1"/>
</dbReference>
<feature type="domain" description="PNPLA" evidence="4">
    <location>
        <begin position="11"/>
        <end position="235"/>
    </location>
</feature>
<dbReference type="InterPro" id="IPR002641">
    <property type="entry name" value="PNPLA_dom"/>
</dbReference>
<dbReference type="GO" id="GO:0016787">
    <property type="term" value="F:hydrolase activity"/>
    <property type="evidence" value="ECO:0007669"/>
    <property type="project" value="UniProtKB-KW"/>
</dbReference>
<gene>
    <name evidence="5" type="ORF">GALL_103370</name>
</gene>
<keyword evidence="2" id="KW-0442">Lipid degradation</keyword>
<evidence type="ECO:0000256" key="2">
    <source>
        <dbReference type="ARBA" id="ARBA00022963"/>
    </source>
</evidence>
<dbReference type="GO" id="GO:0016042">
    <property type="term" value="P:lipid catabolic process"/>
    <property type="evidence" value="ECO:0007669"/>
    <property type="project" value="UniProtKB-KW"/>
</dbReference>
<sequence length="413" mass="45693">MPGQTPTYDCVILSGGGAKGSFGAGAAEAIHTYRKLRNNTCPICYVGTSAGALNAAVLACSDDAGPLIKFWTDTSNWETLGCFPYPRLRAAWKAPTHALRSLFGYQEPFSIYSNKLLHATIQACISFDKLKYPLVVTATDYTNATLRAFYASEVLQKLVDGGDSAPYDRPRLQHWRLIDSQESLGKALLASTAIPIFFPPIHLDAKTLCRGQTKSEASWFIDGGVGNHTPTPDAAVLLKELRRQGLGGIGDVYCIKQDPPSLAAAHKLKLGSLSILERTLDAYHYIHTEYVVRGWRRINNEIKRHHDRVAEFDQWIDAQTLPEADREAIKAKAHDLLGSHGGKAERFEAQPLEIEPSQHLGNSLDFSKKTIREHILHGYNVAVKALFDGKKINDSERQTMLETPPIHLGQPRQ</sequence>
<dbReference type="Pfam" id="PF01734">
    <property type="entry name" value="Patatin"/>
    <property type="match status" value="1"/>
</dbReference>
<dbReference type="PANTHER" id="PTHR14226:SF57">
    <property type="entry name" value="BLR7027 PROTEIN"/>
    <property type="match status" value="1"/>
</dbReference>
<evidence type="ECO:0000313" key="5">
    <source>
        <dbReference type="EMBL" id="OIR07381.1"/>
    </source>
</evidence>
<dbReference type="InterPro" id="IPR050301">
    <property type="entry name" value="NTE"/>
</dbReference>
<dbReference type="Gene3D" id="3.40.1090.10">
    <property type="entry name" value="Cytosolic phospholipase A2 catalytic domain"/>
    <property type="match status" value="2"/>
</dbReference>
<protein>
    <submittedName>
        <fullName evidence="5">Patatin-like phospholipase</fullName>
    </submittedName>
</protein>
<dbReference type="PROSITE" id="PS51635">
    <property type="entry name" value="PNPLA"/>
    <property type="match status" value="1"/>
</dbReference>
<evidence type="ECO:0000256" key="3">
    <source>
        <dbReference type="ARBA" id="ARBA00023098"/>
    </source>
</evidence>
<name>A0A1J5STN9_9ZZZZ</name>
<dbReference type="AlphaFoldDB" id="A0A1J5STN9"/>
<proteinExistence type="predicted"/>
<dbReference type="InterPro" id="IPR016035">
    <property type="entry name" value="Acyl_Trfase/lysoPLipase"/>
</dbReference>
<organism evidence="5">
    <name type="scientific">mine drainage metagenome</name>
    <dbReference type="NCBI Taxonomy" id="410659"/>
    <lineage>
        <taxon>unclassified sequences</taxon>
        <taxon>metagenomes</taxon>
        <taxon>ecological metagenomes</taxon>
    </lineage>
</organism>